<evidence type="ECO:0000313" key="8">
    <source>
        <dbReference type="EMBL" id="AEP09137.1"/>
    </source>
</evidence>
<evidence type="ECO:0000256" key="6">
    <source>
        <dbReference type="ARBA" id="ARBA00023229"/>
    </source>
</evidence>
<dbReference type="NCBIfam" id="NF045485">
    <property type="entry name" value="FPPsyn"/>
    <property type="match status" value="1"/>
</dbReference>
<keyword evidence="4" id="KW-0479">Metal-binding</keyword>
<dbReference type="PANTHER" id="PTHR43281:SF1">
    <property type="entry name" value="FARNESYL DIPHOSPHATE SYNTHASE"/>
    <property type="match status" value="1"/>
</dbReference>
<gene>
    <name evidence="8" type="primary">ispA</name>
    <name evidence="8" type="ordered locus">MICA_803</name>
</gene>
<dbReference type="PROSITE" id="PS00444">
    <property type="entry name" value="POLYPRENYL_SYNTHASE_2"/>
    <property type="match status" value="1"/>
</dbReference>
<evidence type="ECO:0000256" key="1">
    <source>
        <dbReference type="ARBA" id="ARBA00001946"/>
    </source>
</evidence>
<keyword evidence="5" id="KW-0460">Magnesium</keyword>
<sequence length="304" mass="33235">MAPSPRDAAPGLQEQMNEISEAVNKTIMRLLPESDLPEAPLFEAMRYGTLNGGKRLRPFMLMQSAKLFGVDMARARRAAAAVEFVHAYSLVHDDLPAMDNADLRRGKPSTHKAYDEATAILAGDALLTLAFEVLSDVETHEDPRVRVELVNLLAKASGPHGLCGGQMLDLIGEKQEFDLGTISRLQRMKTGKLMAFACEAGAVLGKASEPMRKALCNYAYDLGLAFQVTDDILDVESSPEAMGKDTGKDAQAGKSTFVSTMGKDQARARAQMLVEQSKRHLHIFDNGRADTLKELADYVLQRRA</sequence>
<accession>G2KR90</accession>
<organism evidence="8 9">
    <name type="scientific">Micavibrio aeruginosavorus (strain ARL-13)</name>
    <dbReference type="NCBI Taxonomy" id="856793"/>
    <lineage>
        <taxon>Bacteria</taxon>
        <taxon>Pseudomonadati</taxon>
        <taxon>Bdellovibrionota</taxon>
        <taxon>Bdellovibrionia</taxon>
        <taxon>Bdellovibrionales</taxon>
        <taxon>Pseudobdellovibrionaceae</taxon>
        <taxon>Micavibrio</taxon>
    </lineage>
</organism>
<evidence type="ECO:0000256" key="7">
    <source>
        <dbReference type="RuleBase" id="RU004466"/>
    </source>
</evidence>
<dbReference type="InterPro" id="IPR033749">
    <property type="entry name" value="Polyprenyl_synt_CS"/>
</dbReference>
<dbReference type="eggNOG" id="COG0142">
    <property type="taxonomic scope" value="Bacteria"/>
</dbReference>
<dbReference type="KEGG" id="mai:MICA_803"/>
<dbReference type="GO" id="GO:0005737">
    <property type="term" value="C:cytoplasm"/>
    <property type="evidence" value="ECO:0007669"/>
    <property type="project" value="UniProtKB-ARBA"/>
</dbReference>
<dbReference type="HOGENOM" id="CLU_014015_0_1_5"/>
<protein>
    <submittedName>
        <fullName evidence="8">Geranyltranstransferase</fullName>
    </submittedName>
</protein>
<dbReference type="InterPro" id="IPR053378">
    <property type="entry name" value="Prenyl_diphosphate_synthase"/>
</dbReference>
<dbReference type="SFLD" id="SFLDS00005">
    <property type="entry name" value="Isoprenoid_Synthase_Type_I"/>
    <property type="match status" value="1"/>
</dbReference>
<evidence type="ECO:0000256" key="4">
    <source>
        <dbReference type="ARBA" id="ARBA00022723"/>
    </source>
</evidence>
<dbReference type="GO" id="GO:0004659">
    <property type="term" value="F:prenyltransferase activity"/>
    <property type="evidence" value="ECO:0007669"/>
    <property type="project" value="InterPro"/>
</dbReference>
<dbReference type="GO" id="GO:0046872">
    <property type="term" value="F:metal ion binding"/>
    <property type="evidence" value="ECO:0007669"/>
    <property type="project" value="UniProtKB-KW"/>
</dbReference>
<dbReference type="InterPro" id="IPR000092">
    <property type="entry name" value="Polyprenyl_synt"/>
</dbReference>
<dbReference type="SFLD" id="SFLDG01017">
    <property type="entry name" value="Polyprenyl_Transferase_Like"/>
    <property type="match status" value="1"/>
</dbReference>
<dbReference type="STRING" id="856793.MICA_803"/>
<comment type="cofactor">
    <cofactor evidence="1">
        <name>Mg(2+)</name>
        <dbReference type="ChEBI" id="CHEBI:18420"/>
    </cofactor>
</comment>
<dbReference type="GO" id="GO:0016114">
    <property type="term" value="P:terpenoid biosynthetic process"/>
    <property type="evidence" value="ECO:0007669"/>
    <property type="project" value="UniProtKB-ARBA"/>
</dbReference>
<keyword evidence="6" id="KW-0414">Isoprene biosynthesis</keyword>
<evidence type="ECO:0000256" key="5">
    <source>
        <dbReference type="ARBA" id="ARBA00022842"/>
    </source>
</evidence>
<dbReference type="Pfam" id="PF00348">
    <property type="entry name" value="polyprenyl_synt"/>
    <property type="match status" value="1"/>
</dbReference>
<evidence type="ECO:0000256" key="3">
    <source>
        <dbReference type="ARBA" id="ARBA00022679"/>
    </source>
</evidence>
<reference evidence="8 9" key="1">
    <citation type="journal article" date="2011" name="BMC Genomics">
        <title>Genomic insights into an obligate epibiotic bacterial predator: Micavibrio aeruginosavorus ARL-13.</title>
        <authorList>
            <person name="Wang Z."/>
            <person name="Kadouri D."/>
            <person name="Wu M."/>
        </authorList>
    </citation>
    <scope>NUCLEOTIDE SEQUENCE [LARGE SCALE GENOMIC DNA]</scope>
    <source>
        <strain evidence="8 9">ARL-13</strain>
    </source>
</reference>
<keyword evidence="9" id="KW-1185">Reference proteome</keyword>
<comment type="similarity">
    <text evidence="2 7">Belongs to the FPP/GGPP synthase family.</text>
</comment>
<dbReference type="PROSITE" id="PS00723">
    <property type="entry name" value="POLYPRENYL_SYNTHASE_1"/>
    <property type="match status" value="1"/>
</dbReference>
<evidence type="ECO:0000256" key="2">
    <source>
        <dbReference type="ARBA" id="ARBA00006706"/>
    </source>
</evidence>
<dbReference type="PANTHER" id="PTHR43281">
    <property type="entry name" value="FARNESYL DIPHOSPHATE SYNTHASE"/>
    <property type="match status" value="1"/>
</dbReference>
<dbReference type="CDD" id="cd00685">
    <property type="entry name" value="Trans_IPPS_HT"/>
    <property type="match status" value="1"/>
</dbReference>
<dbReference type="EMBL" id="CP002382">
    <property type="protein sequence ID" value="AEP09137.1"/>
    <property type="molecule type" value="Genomic_DNA"/>
</dbReference>
<dbReference type="InterPro" id="IPR008949">
    <property type="entry name" value="Isoprenoid_synthase_dom_sf"/>
</dbReference>
<dbReference type="SUPFAM" id="SSF48576">
    <property type="entry name" value="Terpenoid synthases"/>
    <property type="match status" value="1"/>
</dbReference>
<keyword evidence="3 7" id="KW-0808">Transferase</keyword>
<evidence type="ECO:0000313" key="9">
    <source>
        <dbReference type="Proteomes" id="UP000009286"/>
    </source>
</evidence>
<dbReference type="AlphaFoldDB" id="G2KR90"/>
<name>G2KR90_MICAA</name>
<proteinExistence type="inferred from homology"/>
<dbReference type="FunFam" id="1.10.600.10:FF:000001">
    <property type="entry name" value="Geranylgeranyl diphosphate synthase"/>
    <property type="match status" value="1"/>
</dbReference>
<dbReference type="RefSeq" id="WP_014102360.1">
    <property type="nucleotide sequence ID" value="NC_016026.1"/>
</dbReference>
<dbReference type="Proteomes" id="UP000009286">
    <property type="component" value="Chromosome"/>
</dbReference>
<dbReference type="OrthoDB" id="9805316at2"/>
<dbReference type="Gene3D" id="1.10.600.10">
    <property type="entry name" value="Farnesyl Diphosphate Synthase"/>
    <property type="match status" value="1"/>
</dbReference>